<dbReference type="RefSeq" id="WP_145063739.1">
    <property type="nucleotide sequence ID" value="NZ_CP036287.1"/>
</dbReference>
<proteinExistence type="predicted"/>
<dbReference type="InterPro" id="IPR012334">
    <property type="entry name" value="Pectin_lyas_fold"/>
</dbReference>
<dbReference type="SUPFAM" id="SSF51126">
    <property type="entry name" value="Pectin lyase-like"/>
    <property type="match status" value="1"/>
</dbReference>
<dbReference type="InterPro" id="IPR011050">
    <property type="entry name" value="Pectin_lyase_fold/virulence"/>
</dbReference>
<protein>
    <submittedName>
        <fullName evidence="2">Uncharacterized protein</fullName>
    </submittedName>
</protein>
<evidence type="ECO:0000313" key="2">
    <source>
        <dbReference type="EMBL" id="QDU66283.1"/>
    </source>
</evidence>
<organism evidence="2 3">
    <name type="scientific">Engelhardtia mirabilis</name>
    <dbReference type="NCBI Taxonomy" id="2528011"/>
    <lineage>
        <taxon>Bacteria</taxon>
        <taxon>Pseudomonadati</taxon>
        <taxon>Planctomycetota</taxon>
        <taxon>Planctomycetia</taxon>
        <taxon>Planctomycetia incertae sedis</taxon>
        <taxon>Engelhardtia</taxon>
    </lineage>
</organism>
<sequence precursor="true">MQPIRPHCAHLLALAVIAAPALGQSVLNVPGQFPTLQSAIDVALDGDTVLVQPGTYNERIDFRGKAIELISAAGAQATIIDGTGAVIDGPPGPDAVVRFDDGETAGSRLTGFTVTGSDSMITSQAVWAMGATPIIQGCVVRDNHASLGGAFSGGGILIDCELVDNVGGAGGAVYGDADLYGCRIAGNLSYYNQGGGVFATGPCTIADCEIVDNLTGFDAYSGGGVAGPASLSYCLVAGNRVQPFGGIPVRGAGLFEPASVDHCTVVDNEILDLPCTGSCEGGGIYGGGPITNSIVRGNVPGQLLLTGAVSYSNVSEPTPGSGNFDADPLFVDAAGGDYHLSSGSPCIDAGDPSAPVDADGTTSDVGTYPLLGVLQSSSFSISVATGGNQSIKIDAGAGFGGGIHVLAGSVSGTSPGLPLGGGLTVPLVPDAYFSLTLAGGAGSPLQNGVGTLDAAGEGSANFSLPVGSAPTLAGLHVDHAGVILDGQFVPALVTNALPLNLLP</sequence>
<feature type="signal peptide" evidence="1">
    <location>
        <begin position="1"/>
        <end position="23"/>
    </location>
</feature>
<dbReference type="EMBL" id="CP036287">
    <property type="protein sequence ID" value="QDU66283.1"/>
    <property type="molecule type" value="Genomic_DNA"/>
</dbReference>
<name>A0A518BH79_9BACT</name>
<dbReference type="KEGG" id="pbap:Pla133_13500"/>
<keyword evidence="1" id="KW-0732">Signal</keyword>
<evidence type="ECO:0000313" key="3">
    <source>
        <dbReference type="Proteomes" id="UP000316921"/>
    </source>
</evidence>
<reference evidence="2 3" key="1">
    <citation type="submission" date="2019-02" db="EMBL/GenBank/DDBJ databases">
        <title>Deep-cultivation of Planctomycetes and their phenomic and genomic characterization uncovers novel biology.</title>
        <authorList>
            <person name="Wiegand S."/>
            <person name="Jogler M."/>
            <person name="Boedeker C."/>
            <person name="Pinto D."/>
            <person name="Vollmers J."/>
            <person name="Rivas-Marin E."/>
            <person name="Kohn T."/>
            <person name="Peeters S.H."/>
            <person name="Heuer A."/>
            <person name="Rast P."/>
            <person name="Oberbeckmann S."/>
            <person name="Bunk B."/>
            <person name="Jeske O."/>
            <person name="Meyerdierks A."/>
            <person name="Storesund J.E."/>
            <person name="Kallscheuer N."/>
            <person name="Luecker S."/>
            <person name="Lage O.M."/>
            <person name="Pohl T."/>
            <person name="Merkel B.J."/>
            <person name="Hornburger P."/>
            <person name="Mueller R.-W."/>
            <person name="Bruemmer F."/>
            <person name="Labrenz M."/>
            <person name="Spormann A.M."/>
            <person name="Op den Camp H."/>
            <person name="Overmann J."/>
            <person name="Amann R."/>
            <person name="Jetten M.S.M."/>
            <person name="Mascher T."/>
            <person name="Medema M.H."/>
            <person name="Devos D.P."/>
            <person name="Kaster A.-K."/>
            <person name="Ovreas L."/>
            <person name="Rohde M."/>
            <person name="Galperin M.Y."/>
            <person name="Jogler C."/>
        </authorList>
    </citation>
    <scope>NUCLEOTIDE SEQUENCE [LARGE SCALE GENOMIC DNA]</scope>
    <source>
        <strain evidence="2 3">Pla133</strain>
    </source>
</reference>
<accession>A0A518BH79</accession>
<evidence type="ECO:0000256" key="1">
    <source>
        <dbReference type="SAM" id="SignalP"/>
    </source>
</evidence>
<keyword evidence="3" id="KW-1185">Reference proteome</keyword>
<dbReference type="Proteomes" id="UP000316921">
    <property type="component" value="Chromosome"/>
</dbReference>
<gene>
    <name evidence="2" type="ORF">Pla133_13500</name>
</gene>
<dbReference type="AlphaFoldDB" id="A0A518BH79"/>
<dbReference type="Gene3D" id="2.160.20.10">
    <property type="entry name" value="Single-stranded right-handed beta-helix, Pectin lyase-like"/>
    <property type="match status" value="1"/>
</dbReference>
<feature type="chain" id="PRO_5021722820" evidence="1">
    <location>
        <begin position="24"/>
        <end position="503"/>
    </location>
</feature>